<organism evidence="1 2">
    <name type="scientific">SAR324 cluster bacterium</name>
    <dbReference type="NCBI Taxonomy" id="2024889"/>
    <lineage>
        <taxon>Bacteria</taxon>
        <taxon>Deltaproteobacteria</taxon>
        <taxon>SAR324 cluster</taxon>
    </lineage>
</organism>
<dbReference type="SUPFAM" id="SSF51735">
    <property type="entry name" value="NAD(P)-binding Rossmann-fold domains"/>
    <property type="match status" value="1"/>
</dbReference>
<sequence length="307" mass="34459">MAGDLGFIGVSTQHSLIQKLFPLWVDVLSLGEAKLRGFDHPPGVSFVTMKSQVEHLRQDFSLAGALVTTHKVVIWEGAKDLFSESDSHAKRLHEVSCISRNSEGELVAHAKDPLTARWAINQIVSKEHWQSFPEAEVLILGAGGAGLALAWVLLDSNEKPARIHLTEVEAGRGSQVKSHLKEFSQEFWTLHEINSSEEADLILTKLPPQSLVVNASGLGKDRPGSPLSSNANFPSECHIWEFNYRGSLEFMYQALRQQRKQRLRIHDGWEYFLAGWAYIIAEVYHFELTEPLFAKLRQAALPLRPIH</sequence>
<evidence type="ECO:0000313" key="1">
    <source>
        <dbReference type="EMBL" id="MAH64432.1"/>
    </source>
</evidence>
<dbReference type="EMBL" id="NZEX01000160">
    <property type="protein sequence ID" value="MAH64432.1"/>
    <property type="molecule type" value="Genomic_DNA"/>
</dbReference>
<accession>A0A2D6YMS8</accession>
<name>A0A2D6YMS8_9DELT</name>
<reference evidence="2" key="1">
    <citation type="submission" date="2017-09" db="EMBL/GenBank/DDBJ databases">
        <title>The Reconstruction of 2,631 Draft Metagenome-Assembled Genomes from the Global Oceans.</title>
        <authorList>
            <person name="Tully B.J."/>
            <person name="Graham E.D."/>
            <person name="Heidelberg J.F."/>
        </authorList>
    </citation>
    <scope>NUCLEOTIDE SEQUENCE [LARGE SCALE GENOMIC DNA]</scope>
</reference>
<evidence type="ECO:0000313" key="2">
    <source>
        <dbReference type="Proteomes" id="UP000226525"/>
    </source>
</evidence>
<proteinExistence type="predicted"/>
<protein>
    <submittedName>
        <fullName evidence="1">Shikimate dehydrogenase</fullName>
    </submittedName>
</protein>
<dbReference type="Proteomes" id="UP000226525">
    <property type="component" value="Unassembled WGS sequence"/>
</dbReference>
<dbReference type="AlphaFoldDB" id="A0A2D6YMS8"/>
<dbReference type="InterPro" id="IPR036291">
    <property type="entry name" value="NAD(P)-bd_dom_sf"/>
</dbReference>
<gene>
    <name evidence="1" type="ORF">CMN54_13495</name>
</gene>
<comment type="caution">
    <text evidence="1">The sequence shown here is derived from an EMBL/GenBank/DDBJ whole genome shotgun (WGS) entry which is preliminary data.</text>
</comment>
<dbReference type="Gene3D" id="3.40.50.720">
    <property type="entry name" value="NAD(P)-binding Rossmann-like Domain"/>
    <property type="match status" value="1"/>
</dbReference>